<protein>
    <submittedName>
        <fullName evidence="3">ParB/RepB/Spo0J family partition protein</fullName>
    </submittedName>
</protein>
<keyword evidence="4" id="KW-1185">Reference proteome</keyword>
<dbReference type="CDD" id="cd16406">
    <property type="entry name" value="ParB_N_like"/>
    <property type="match status" value="1"/>
</dbReference>
<evidence type="ECO:0000259" key="2">
    <source>
        <dbReference type="SMART" id="SM00470"/>
    </source>
</evidence>
<dbReference type="InterPro" id="IPR036086">
    <property type="entry name" value="ParB/Sulfiredoxin_sf"/>
</dbReference>
<gene>
    <name evidence="3" type="ORF">ACED35_24125</name>
</gene>
<feature type="compositionally biased region" description="Polar residues" evidence="1">
    <location>
        <begin position="1"/>
        <end position="25"/>
    </location>
</feature>
<feature type="non-terminal residue" evidence="3">
    <location>
        <position position="1"/>
    </location>
</feature>
<dbReference type="InterPro" id="IPR050336">
    <property type="entry name" value="Chromosome_partition/occlusion"/>
</dbReference>
<dbReference type="Pfam" id="PF17762">
    <property type="entry name" value="HTH_ParB"/>
    <property type="match status" value="1"/>
</dbReference>
<dbReference type="SMART" id="SM00470">
    <property type="entry name" value="ParB"/>
    <property type="match status" value="1"/>
</dbReference>
<feature type="domain" description="ParB-like N-terminal" evidence="2">
    <location>
        <begin position="40"/>
        <end position="140"/>
    </location>
</feature>
<dbReference type="Proteomes" id="UP001569154">
    <property type="component" value="Unassembled WGS sequence"/>
</dbReference>
<dbReference type="SUPFAM" id="SSF110849">
    <property type="entry name" value="ParB/Sulfiredoxin"/>
    <property type="match status" value="1"/>
</dbReference>
<accession>A0ABV4L950</accession>
<dbReference type="Gene3D" id="1.10.10.2830">
    <property type="match status" value="1"/>
</dbReference>
<dbReference type="Pfam" id="PF02195">
    <property type="entry name" value="ParB_N"/>
    <property type="match status" value="1"/>
</dbReference>
<dbReference type="RefSeq" id="WP_371735087.1">
    <property type="nucleotide sequence ID" value="NZ_JBGONM010000127.1"/>
</dbReference>
<feature type="region of interest" description="Disordered" evidence="1">
    <location>
        <begin position="1"/>
        <end position="36"/>
    </location>
</feature>
<feature type="region of interest" description="Disordered" evidence="1">
    <location>
        <begin position="374"/>
        <end position="393"/>
    </location>
</feature>
<dbReference type="InterPro" id="IPR003115">
    <property type="entry name" value="ParB_N"/>
</dbReference>
<dbReference type="Gene3D" id="3.90.1530.30">
    <property type="match status" value="1"/>
</dbReference>
<dbReference type="InterPro" id="IPR041468">
    <property type="entry name" value="HTH_ParB/Spo0J"/>
</dbReference>
<dbReference type="PANTHER" id="PTHR33375">
    <property type="entry name" value="CHROMOSOME-PARTITIONING PROTEIN PARB-RELATED"/>
    <property type="match status" value="1"/>
</dbReference>
<evidence type="ECO:0000256" key="1">
    <source>
        <dbReference type="SAM" id="MobiDB-lite"/>
    </source>
</evidence>
<dbReference type="EMBL" id="JBGONM010000127">
    <property type="protein sequence ID" value="MEZ8084199.1"/>
    <property type="molecule type" value="Genomic_DNA"/>
</dbReference>
<dbReference type="SUPFAM" id="SSF109709">
    <property type="entry name" value="KorB DNA-binding domain-like"/>
    <property type="match status" value="1"/>
</dbReference>
<name>A0ABV4L950_9GAMM</name>
<sequence>KRNPIMAQQTHNPTRSNDTQATSVSPLAHESSPKNDSSIVMMPVCELTMSNVNVRKSKASKADDESLQASILAHGIIQNLVALPCDNGLYPIVSGGRRLTQLNALVEAERIDSGFLVPVKVLSESEAKFYATEISLTENVTRAAMHPVDEFEAYSKMIKDGATVEAVAQRFGKTQLYVRQRMKLAAIESVILDAFREGDVSFERVMLFTIASPERQIEVWEQVKNNSWYNDNQVRNMLKETALEPSSALVKLVGQEAYEKEGGIVTTDLFSDKVYFEDRSLMESLATAKIQLEADKLTANGWMWTNIILTRSYDESRGYLELTANKGQYKKTEKALAGCILTLDYKGEIIVIKGLVAKSERKALKSLQAEATKKGADKNKGSAEGDSSEGSDVEALESSYSAALTDDLKAHQLVLSKVALIDNPAIALDALYYSLCVEMFVSRHHGTPIAVDISDTHLEPTKGEFERNQALNEIEKRKKGLNLSWLEEDTPIKRYEAFCQLSREEKDVLLAFVSAMSFKAPFNQKDLASKVRSKISIDGAKYWRPDTDSFLKRIDKNALIEIARPVMSDAWLKSTEKFTKGDLVKQLDDWLNGRDDSLTDKQKAHFKQWMPMGF</sequence>
<evidence type="ECO:0000313" key="3">
    <source>
        <dbReference type="EMBL" id="MEZ8084199.1"/>
    </source>
</evidence>
<dbReference type="PANTHER" id="PTHR33375:SF7">
    <property type="entry name" value="CHROMOSOME 2-PARTITIONING PROTEIN PARB-RELATED"/>
    <property type="match status" value="1"/>
</dbReference>
<organism evidence="3 4">
    <name type="scientific">Enterovibrio norvegicus</name>
    <dbReference type="NCBI Taxonomy" id="188144"/>
    <lineage>
        <taxon>Bacteria</taxon>
        <taxon>Pseudomonadati</taxon>
        <taxon>Pseudomonadota</taxon>
        <taxon>Gammaproteobacteria</taxon>
        <taxon>Vibrionales</taxon>
        <taxon>Vibrionaceae</taxon>
        <taxon>Enterovibrio</taxon>
    </lineage>
</organism>
<comment type="caution">
    <text evidence="3">The sequence shown here is derived from an EMBL/GenBank/DDBJ whole genome shotgun (WGS) entry which is preliminary data.</text>
</comment>
<reference evidence="3 4" key="1">
    <citation type="submission" date="2024-06" db="EMBL/GenBank/DDBJ databases">
        <authorList>
            <person name="Steensen K."/>
            <person name="Seneca J."/>
            <person name="Bartlau N."/>
            <person name="Yu A.X."/>
            <person name="Polz M.F."/>
        </authorList>
    </citation>
    <scope>NUCLEOTIDE SEQUENCE [LARGE SCALE GENOMIC DNA]</scope>
    <source>
        <strain evidence="3 4">1F260</strain>
    </source>
</reference>
<feature type="compositionally biased region" description="Basic and acidic residues" evidence="1">
    <location>
        <begin position="374"/>
        <end position="383"/>
    </location>
</feature>
<proteinExistence type="predicted"/>
<evidence type="ECO:0000313" key="4">
    <source>
        <dbReference type="Proteomes" id="UP001569154"/>
    </source>
</evidence>